<reference evidence="1 2" key="1">
    <citation type="journal article" date="2018" name="Sci. Rep.">
        <title>Genome sequence of the cauliflower mushroom Sparassis crispa (Hanabiratake) and its association with beneficial usage.</title>
        <authorList>
            <person name="Kiyama R."/>
            <person name="Furutani Y."/>
            <person name="Kawaguchi K."/>
            <person name="Nakanishi T."/>
        </authorList>
    </citation>
    <scope>NUCLEOTIDE SEQUENCE [LARGE SCALE GENOMIC DNA]</scope>
</reference>
<dbReference type="InParanoid" id="A0A401H687"/>
<proteinExistence type="predicted"/>
<keyword evidence="2" id="KW-1185">Reference proteome</keyword>
<sequence length="129" mass="14947">MDHYPRLPPYSSRSCFRYHPYPRTGRRYDRLERVVGAEYGDDTEDTILDSPPPISLLPSNVFGATSNDDVSTLELDDRVYQHDEPDAGRKQEKLRVVKQWLTTVLVVWRKCQRLPSVQAWLPSKTQSLA</sequence>
<comment type="caution">
    <text evidence="1">The sequence shown here is derived from an EMBL/GenBank/DDBJ whole genome shotgun (WGS) entry which is preliminary data.</text>
</comment>
<dbReference type="Proteomes" id="UP000287166">
    <property type="component" value="Unassembled WGS sequence"/>
</dbReference>
<dbReference type="EMBL" id="BFAD01000017">
    <property type="protein sequence ID" value="GBE89955.1"/>
    <property type="molecule type" value="Genomic_DNA"/>
</dbReference>
<gene>
    <name evidence="1" type="ORF">SCP_1702810</name>
</gene>
<protein>
    <submittedName>
        <fullName evidence="1">Uncharacterized protein</fullName>
    </submittedName>
</protein>
<organism evidence="1 2">
    <name type="scientific">Sparassis crispa</name>
    <dbReference type="NCBI Taxonomy" id="139825"/>
    <lineage>
        <taxon>Eukaryota</taxon>
        <taxon>Fungi</taxon>
        <taxon>Dikarya</taxon>
        <taxon>Basidiomycota</taxon>
        <taxon>Agaricomycotina</taxon>
        <taxon>Agaricomycetes</taxon>
        <taxon>Polyporales</taxon>
        <taxon>Sparassidaceae</taxon>
        <taxon>Sparassis</taxon>
    </lineage>
</organism>
<accession>A0A401H687</accession>
<name>A0A401H687_9APHY</name>
<dbReference type="GeneID" id="38786872"/>
<dbReference type="RefSeq" id="XP_027620868.1">
    <property type="nucleotide sequence ID" value="XM_027765067.1"/>
</dbReference>
<evidence type="ECO:0000313" key="1">
    <source>
        <dbReference type="EMBL" id="GBE89955.1"/>
    </source>
</evidence>
<evidence type="ECO:0000313" key="2">
    <source>
        <dbReference type="Proteomes" id="UP000287166"/>
    </source>
</evidence>
<dbReference type="AlphaFoldDB" id="A0A401H687"/>